<keyword evidence="2" id="KW-1003">Cell membrane</keyword>
<feature type="transmembrane region" description="Helical" evidence="6">
    <location>
        <begin position="235"/>
        <end position="257"/>
    </location>
</feature>
<feature type="transmembrane region" description="Helical" evidence="6">
    <location>
        <begin position="330"/>
        <end position="347"/>
    </location>
</feature>
<comment type="subcellular location">
    <subcellularLocation>
        <location evidence="1">Cell membrane</location>
        <topology evidence="1">Multi-pass membrane protein</topology>
    </subcellularLocation>
</comment>
<evidence type="ECO:0000256" key="2">
    <source>
        <dbReference type="ARBA" id="ARBA00022475"/>
    </source>
</evidence>
<keyword evidence="8" id="KW-1185">Reference proteome</keyword>
<reference evidence="8" key="1">
    <citation type="journal article" date="2019" name="Int. J. Syst. Evol. Microbiol.">
        <title>The Global Catalogue of Microorganisms (GCM) 10K type strain sequencing project: providing services to taxonomists for standard genome sequencing and annotation.</title>
        <authorList>
            <consortium name="The Broad Institute Genomics Platform"/>
            <consortium name="The Broad Institute Genome Sequencing Center for Infectious Disease"/>
            <person name="Wu L."/>
            <person name="Ma J."/>
        </authorList>
    </citation>
    <scope>NUCLEOTIDE SEQUENCE [LARGE SCALE GENOMIC DNA]</scope>
    <source>
        <strain evidence="8">ICMP 6774ER</strain>
    </source>
</reference>
<feature type="transmembrane region" description="Helical" evidence="6">
    <location>
        <begin position="196"/>
        <end position="214"/>
    </location>
</feature>
<dbReference type="InterPro" id="IPR002293">
    <property type="entry name" value="AA/rel_permease1"/>
</dbReference>
<feature type="transmembrane region" description="Helical" evidence="6">
    <location>
        <begin position="155"/>
        <end position="176"/>
    </location>
</feature>
<feature type="transmembrane region" description="Helical" evidence="6">
    <location>
        <begin position="284"/>
        <end position="309"/>
    </location>
</feature>
<feature type="transmembrane region" description="Helical" evidence="6">
    <location>
        <begin position="359"/>
        <end position="376"/>
    </location>
</feature>
<evidence type="ECO:0000313" key="7">
    <source>
        <dbReference type="EMBL" id="MFD1930112.1"/>
    </source>
</evidence>
<evidence type="ECO:0000313" key="8">
    <source>
        <dbReference type="Proteomes" id="UP001597368"/>
    </source>
</evidence>
<evidence type="ECO:0000256" key="4">
    <source>
        <dbReference type="ARBA" id="ARBA00022989"/>
    </source>
</evidence>
<dbReference type="EMBL" id="JBHUFV010000003">
    <property type="protein sequence ID" value="MFD1930112.1"/>
    <property type="molecule type" value="Genomic_DNA"/>
</dbReference>
<feature type="transmembrane region" description="Helical" evidence="6">
    <location>
        <begin position="47"/>
        <end position="69"/>
    </location>
</feature>
<evidence type="ECO:0000256" key="5">
    <source>
        <dbReference type="ARBA" id="ARBA00023136"/>
    </source>
</evidence>
<organism evidence="7 8">
    <name type="scientific">Nonomuraea mangrovi</name>
    <dbReference type="NCBI Taxonomy" id="2316207"/>
    <lineage>
        <taxon>Bacteria</taxon>
        <taxon>Bacillati</taxon>
        <taxon>Actinomycetota</taxon>
        <taxon>Actinomycetes</taxon>
        <taxon>Streptosporangiales</taxon>
        <taxon>Streptosporangiaceae</taxon>
        <taxon>Nonomuraea</taxon>
    </lineage>
</organism>
<dbReference type="Gene3D" id="1.20.1740.10">
    <property type="entry name" value="Amino acid/polyamine transporter I"/>
    <property type="match status" value="1"/>
</dbReference>
<evidence type="ECO:0000256" key="1">
    <source>
        <dbReference type="ARBA" id="ARBA00004651"/>
    </source>
</evidence>
<accession>A0ABW4SKN9</accession>
<protein>
    <submittedName>
        <fullName evidence="7">APC family permease</fullName>
    </submittedName>
</protein>
<evidence type="ECO:0000256" key="3">
    <source>
        <dbReference type="ARBA" id="ARBA00022692"/>
    </source>
</evidence>
<keyword evidence="5 6" id="KW-0472">Membrane</keyword>
<dbReference type="PANTHER" id="PTHR42770">
    <property type="entry name" value="AMINO ACID TRANSPORTER-RELATED"/>
    <property type="match status" value="1"/>
</dbReference>
<name>A0ABW4SKN9_9ACTN</name>
<dbReference type="Pfam" id="PF13520">
    <property type="entry name" value="AA_permease_2"/>
    <property type="match status" value="1"/>
</dbReference>
<comment type="caution">
    <text evidence="7">The sequence shown here is derived from an EMBL/GenBank/DDBJ whole genome shotgun (WGS) entry which is preliminary data.</text>
</comment>
<feature type="transmembrane region" description="Helical" evidence="6">
    <location>
        <begin position="388"/>
        <end position="408"/>
    </location>
</feature>
<feature type="transmembrane region" description="Helical" evidence="6">
    <location>
        <begin position="90"/>
        <end position="111"/>
    </location>
</feature>
<gene>
    <name evidence="7" type="ORF">ACFSKW_01335</name>
</gene>
<sequence>MTTPPAQVSLKRAIGPKLLILFIVGDILGTGVYALTGSVAGRVGGALWIPFLIGFVIALFTAMSYVELVTKYPRAAGAALYTQLAFRKPFLTFMVAFAVMCSGLTSASAAARAIGGRYLQEFVSLPSVVVGIIFIVAVAALNYRGVSESVKTNIVFTLIELTGLLIIILIGVYAVATGAGEPSRLTQISTEESGGLLLALLGSTALAFFAFVGFEDSVNMAEETQDPARNFPRAIFLGVAITSTVYILVALTSSLLVDYRVLKESDGPLLEVVKAGGLGFPPQLFAAIAIFAVANSALINMMMASRLVYGLANERVVPRSLGLVDPRRRTPIVGILFTTALAIGLISTGEISGLGETTAFLLLCVFAVVNIAVLVLRKEEVDHEHYRAPTALPAIGAVMAVVLASPLTGRPGTVYITAGVLLGIGILLWLVNWAFTRRQRQDEGETV</sequence>
<keyword evidence="3 6" id="KW-0812">Transmembrane</keyword>
<evidence type="ECO:0000256" key="6">
    <source>
        <dbReference type="SAM" id="Phobius"/>
    </source>
</evidence>
<dbReference type="RefSeq" id="WP_379568213.1">
    <property type="nucleotide sequence ID" value="NZ_JBHUFV010000003.1"/>
</dbReference>
<dbReference type="PIRSF" id="PIRSF006060">
    <property type="entry name" value="AA_transporter"/>
    <property type="match status" value="1"/>
</dbReference>
<feature type="transmembrane region" description="Helical" evidence="6">
    <location>
        <begin position="123"/>
        <end position="143"/>
    </location>
</feature>
<feature type="transmembrane region" description="Helical" evidence="6">
    <location>
        <begin position="414"/>
        <end position="435"/>
    </location>
</feature>
<dbReference type="InterPro" id="IPR050367">
    <property type="entry name" value="APC_superfamily"/>
</dbReference>
<dbReference type="PANTHER" id="PTHR42770:SF11">
    <property type="entry name" value="INNER MEMBRANE TRANSPORT PROTEIN YBAT"/>
    <property type="match status" value="1"/>
</dbReference>
<feature type="transmembrane region" description="Helical" evidence="6">
    <location>
        <begin position="18"/>
        <end position="35"/>
    </location>
</feature>
<dbReference type="Proteomes" id="UP001597368">
    <property type="component" value="Unassembled WGS sequence"/>
</dbReference>
<proteinExistence type="predicted"/>
<keyword evidence="4 6" id="KW-1133">Transmembrane helix</keyword>